<dbReference type="RefSeq" id="WP_093073491.1">
    <property type="nucleotide sequence ID" value="NZ_FOGV01000018.1"/>
</dbReference>
<keyword evidence="2" id="KW-1003">Cell membrane</keyword>
<dbReference type="OrthoDB" id="9793824at2"/>
<organism evidence="9 10">
    <name type="scientific">Salisediminibacterium halotolerans</name>
    <dbReference type="NCBI Taxonomy" id="517425"/>
    <lineage>
        <taxon>Bacteria</taxon>
        <taxon>Bacillati</taxon>
        <taxon>Bacillota</taxon>
        <taxon>Bacilli</taxon>
        <taxon>Bacillales</taxon>
        <taxon>Bacillaceae</taxon>
        <taxon>Salisediminibacterium</taxon>
    </lineage>
</organism>
<comment type="caution">
    <text evidence="9">The sequence shown here is derived from an EMBL/GenBank/DDBJ whole genome shotgun (WGS) entry which is preliminary data.</text>
</comment>
<proteinExistence type="predicted"/>
<evidence type="ECO:0000256" key="5">
    <source>
        <dbReference type="ARBA" id="ARBA00023136"/>
    </source>
</evidence>
<dbReference type="PANTHER" id="PTHR36115">
    <property type="entry name" value="PROLINE-RICH ANTIGEN HOMOLOG-RELATED"/>
    <property type="match status" value="1"/>
</dbReference>
<keyword evidence="3 7" id="KW-0812">Transmembrane</keyword>
<protein>
    <submittedName>
        <fullName evidence="9">Uncharacterized membrane protein YckC, RDD family</fullName>
    </submittedName>
</protein>
<reference evidence="10" key="1">
    <citation type="submission" date="2016-10" db="EMBL/GenBank/DDBJ databases">
        <authorList>
            <person name="de Groot N.N."/>
        </authorList>
    </citation>
    <scope>NUCLEOTIDE SEQUENCE [LARGE SCALE GENOMIC DNA]</scope>
    <source>
        <strain evidence="10">10nlg</strain>
    </source>
</reference>
<dbReference type="EMBL" id="FOGV01000018">
    <property type="protein sequence ID" value="SES17253.1"/>
    <property type="molecule type" value="Genomic_DNA"/>
</dbReference>
<name>A0A1H9V7L5_9BACI</name>
<dbReference type="AlphaFoldDB" id="A0A1H9V7L5"/>
<feature type="region of interest" description="Disordered" evidence="6">
    <location>
        <begin position="1"/>
        <end position="26"/>
    </location>
</feature>
<dbReference type="InterPro" id="IPR051791">
    <property type="entry name" value="Pra-immunoreactive"/>
</dbReference>
<dbReference type="PANTHER" id="PTHR36115:SF9">
    <property type="entry name" value="LMO1584 PROTEIN"/>
    <property type="match status" value="1"/>
</dbReference>
<feature type="transmembrane region" description="Helical" evidence="7">
    <location>
        <begin position="74"/>
        <end position="96"/>
    </location>
</feature>
<dbReference type="InterPro" id="IPR010432">
    <property type="entry name" value="RDD"/>
</dbReference>
<gene>
    <name evidence="9" type="ORF">SAMN05444126_11825</name>
</gene>
<feature type="domain" description="RDD" evidence="8">
    <location>
        <begin position="38"/>
        <end position="165"/>
    </location>
</feature>
<evidence type="ECO:0000256" key="1">
    <source>
        <dbReference type="ARBA" id="ARBA00004651"/>
    </source>
</evidence>
<comment type="subcellular location">
    <subcellularLocation>
        <location evidence="1">Cell membrane</location>
        <topology evidence="1">Multi-pass membrane protein</topology>
    </subcellularLocation>
</comment>
<evidence type="ECO:0000256" key="6">
    <source>
        <dbReference type="SAM" id="MobiDB-lite"/>
    </source>
</evidence>
<dbReference type="GO" id="GO:0005886">
    <property type="term" value="C:plasma membrane"/>
    <property type="evidence" value="ECO:0007669"/>
    <property type="project" value="UniProtKB-SubCell"/>
</dbReference>
<accession>A0A1H9V7L5</accession>
<evidence type="ECO:0000313" key="10">
    <source>
        <dbReference type="Proteomes" id="UP000199318"/>
    </source>
</evidence>
<keyword evidence="5 7" id="KW-0472">Membrane</keyword>
<dbReference type="Pfam" id="PF06271">
    <property type="entry name" value="RDD"/>
    <property type="match status" value="1"/>
</dbReference>
<evidence type="ECO:0000256" key="2">
    <source>
        <dbReference type="ARBA" id="ARBA00022475"/>
    </source>
</evidence>
<evidence type="ECO:0000256" key="7">
    <source>
        <dbReference type="SAM" id="Phobius"/>
    </source>
</evidence>
<sequence>MSENTKHDYAAEEREQDGHDETEPALKDTGAEEPLYFAGFWMRFWAYLFDLLIVVSLNGIVLGLGYFAADLEAVTIGVFTLAGIFTSAVSFGYFTVMTKLTGQTLGKMLFGLRVIAHEDRELTWTDCLFREVIGRYIHQSLVFTNLLYLIVAFSPDKRGLHDRIGHTCVVLEPRKSKRTVRQSETGAAQAV</sequence>
<dbReference type="Proteomes" id="UP000199318">
    <property type="component" value="Unassembled WGS sequence"/>
</dbReference>
<evidence type="ECO:0000313" key="9">
    <source>
        <dbReference type="EMBL" id="SES17253.1"/>
    </source>
</evidence>
<feature type="transmembrane region" description="Helical" evidence="7">
    <location>
        <begin position="136"/>
        <end position="153"/>
    </location>
</feature>
<evidence type="ECO:0000256" key="4">
    <source>
        <dbReference type="ARBA" id="ARBA00022989"/>
    </source>
</evidence>
<evidence type="ECO:0000256" key="3">
    <source>
        <dbReference type="ARBA" id="ARBA00022692"/>
    </source>
</evidence>
<dbReference type="STRING" id="1464123.SAMN05444126_11825"/>
<keyword evidence="10" id="KW-1185">Reference proteome</keyword>
<evidence type="ECO:0000259" key="8">
    <source>
        <dbReference type="Pfam" id="PF06271"/>
    </source>
</evidence>
<feature type="transmembrane region" description="Helical" evidence="7">
    <location>
        <begin position="44"/>
        <end position="67"/>
    </location>
</feature>
<keyword evidence="4 7" id="KW-1133">Transmembrane helix</keyword>